<gene>
    <name evidence="2" type="ORF">CBP36_21000</name>
</gene>
<sequence>MHAFFRLILKAVFWLVAGLSRVVLAAVSCVTIAALRLVLRILCMYFGAIILFSVLNATLQ</sequence>
<dbReference type="AlphaFoldDB" id="A0A240UIZ8"/>
<keyword evidence="1" id="KW-0472">Membrane</keyword>
<protein>
    <submittedName>
        <fullName evidence="2">Uncharacterized protein</fullName>
    </submittedName>
</protein>
<dbReference type="RefSeq" id="WP_086929153.1">
    <property type="nucleotide sequence ID" value="NZ_CP021369.1"/>
</dbReference>
<evidence type="ECO:0000313" key="3">
    <source>
        <dbReference type="Proteomes" id="UP000194440"/>
    </source>
</evidence>
<keyword evidence="2" id="KW-0614">Plasmid</keyword>
<keyword evidence="1" id="KW-0812">Transmembrane</keyword>
<keyword evidence="3" id="KW-1185">Reference proteome</keyword>
<dbReference type="KEGG" id="acip:CBP36_21000"/>
<feature type="transmembrane region" description="Helical" evidence="1">
    <location>
        <begin position="35"/>
        <end position="59"/>
    </location>
</feature>
<proteinExistence type="predicted"/>
<evidence type="ECO:0000313" key="2">
    <source>
        <dbReference type="EMBL" id="ART61448.1"/>
    </source>
</evidence>
<dbReference type="Proteomes" id="UP000194440">
    <property type="component" value="Plasmid pACP4.3"/>
</dbReference>
<organism evidence="2 3">
    <name type="scientific">Acidovorax carolinensis</name>
    <dbReference type="NCBI Taxonomy" id="553814"/>
    <lineage>
        <taxon>Bacteria</taxon>
        <taxon>Pseudomonadati</taxon>
        <taxon>Pseudomonadota</taxon>
        <taxon>Betaproteobacteria</taxon>
        <taxon>Burkholderiales</taxon>
        <taxon>Comamonadaceae</taxon>
        <taxon>Acidovorax</taxon>
    </lineage>
</organism>
<accession>A0A240UIZ8</accession>
<evidence type="ECO:0000256" key="1">
    <source>
        <dbReference type="SAM" id="Phobius"/>
    </source>
</evidence>
<geneLocation type="plasmid" evidence="2 3">
    <name>pACP4.3</name>
</geneLocation>
<keyword evidence="1" id="KW-1133">Transmembrane helix</keyword>
<dbReference type="EMBL" id="CP021369">
    <property type="protein sequence ID" value="ART61448.1"/>
    <property type="molecule type" value="Genomic_DNA"/>
</dbReference>
<reference evidence="2" key="1">
    <citation type="submission" date="2017-05" db="EMBL/GenBank/DDBJ databases">
        <title>Polyphasic characterization of four soil-derived phenanthrene-degrading Acidovorax strains and proposal of Acidovorax phenanthrenivorans sp. nov.</title>
        <authorList>
            <person name="Singleton D."/>
            <person name="Lee J."/>
            <person name="Dickey A.N."/>
            <person name="Stroud A."/>
            <person name="Scholl E.H."/>
            <person name="Wright F.A."/>
            <person name="Aitken M.D."/>
        </authorList>
    </citation>
    <scope>NUCLEOTIDE SEQUENCE</scope>
    <source>
        <strain evidence="2">P4</strain>
        <plasmid evidence="2">pACP4.3</plasmid>
    </source>
</reference>
<name>A0A240UIZ8_9BURK</name>